<keyword evidence="2 4" id="KW-0472">Membrane</keyword>
<dbReference type="EMBL" id="QJJU01000035">
    <property type="protein sequence ID" value="PXX00343.1"/>
    <property type="molecule type" value="Genomic_DNA"/>
</dbReference>
<evidence type="ECO:0000256" key="3">
    <source>
        <dbReference type="SAM" id="MobiDB-lite"/>
    </source>
</evidence>
<protein>
    <submittedName>
        <fullName evidence="5">Uncharacterized protein</fullName>
    </submittedName>
</protein>
<keyword evidence="6" id="KW-1185">Reference proteome</keyword>
<proteinExistence type="predicted"/>
<comment type="caution">
    <text evidence="5">The sequence shown here is derived from an EMBL/GenBank/DDBJ whole genome shotgun (WGS) entry which is preliminary data.</text>
</comment>
<accession>A0A318H7G1</accession>
<dbReference type="GO" id="GO:0016020">
    <property type="term" value="C:membrane"/>
    <property type="evidence" value="ECO:0007669"/>
    <property type="project" value="UniProtKB-SubCell"/>
</dbReference>
<name>A0A318H7G1_9MYCO</name>
<organism evidence="5 6">
    <name type="scientific">Mycolicibacterium moriokaense</name>
    <dbReference type="NCBI Taxonomy" id="39691"/>
    <lineage>
        <taxon>Bacteria</taxon>
        <taxon>Bacillati</taxon>
        <taxon>Actinomycetota</taxon>
        <taxon>Actinomycetes</taxon>
        <taxon>Mycobacteriales</taxon>
        <taxon>Mycobacteriaceae</taxon>
        <taxon>Mycolicibacterium</taxon>
    </lineage>
</organism>
<evidence type="ECO:0000256" key="4">
    <source>
        <dbReference type="SAM" id="Phobius"/>
    </source>
</evidence>
<comment type="subcellular location">
    <subcellularLocation>
        <location evidence="1">Membrane</location>
    </subcellularLocation>
</comment>
<keyword evidence="4" id="KW-1133">Transmembrane helix</keyword>
<reference evidence="5 6" key="2">
    <citation type="submission" date="2018-06" db="EMBL/GenBank/DDBJ databases">
        <title>Sequencing of bacterial isolates from soil warming experiment in Harvard Forest, Massachusetts, USA.</title>
        <authorList>
            <person name="Deangelis K.PhD."/>
        </authorList>
    </citation>
    <scope>NUCLEOTIDE SEQUENCE [LARGE SCALE GENOMIC DNA]</scope>
    <source>
        <strain evidence="5 6">GAS496</strain>
    </source>
</reference>
<dbReference type="Proteomes" id="UP000247781">
    <property type="component" value="Unassembled WGS sequence"/>
</dbReference>
<dbReference type="PANTHER" id="PTHR37042">
    <property type="entry name" value="OUTER MEMBRANE PROTEIN RV1973"/>
    <property type="match status" value="1"/>
</dbReference>
<evidence type="ECO:0000313" key="6">
    <source>
        <dbReference type="Proteomes" id="UP000247781"/>
    </source>
</evidence>
<dbReference type="PANTHER" id="PTHR37042:SF4">
    <property type="entry name" value="OUTER MEMBRANE PROTEIN RV1973"/>
    <property type="match status" value="1"/>
</dbReference>
<evidence type="ECO:0000256" key="2">
    <source>
        <dbReference type="ARBA" id="ARBA00023136"/>
    </source>
</evidence>
<evidence type="ECO:0000313" key="5">
    <source>
        <dbReference type="EMBL" id="PXX00343.1"/>
    </source>
</evidence>
<gene>
    <name evidence="5" type="ORF">C8E89_13546</name>
</gene>
<keyword evidence="4" id="KW-0812">Transmembrane</keyword>
<evidence type="ECO:0000256" key="1">
    <source>
        <dbReference type="ARBA" id="ARBA00004370"/>
    </source>
</evidence>
<feature type="transmembrane region" description="Helical" evidence="4">
    <location>
        <begin position="62"/>
        <end position="83"/>
    </location>
</feature>
<reference evidence="6" key="1">
    <citation type="submission" date="2018-05" db="EMBL/GenBank/DDBJ databases">
        <authorList>
            <person name="Deangelis K."/>
            <person name="Huntemann M."/>
            <person name="Clum A."/>
            <person name="Pillay M."/>
            <person name="Palaniappan K."/>
            <person name="Varghese N."/>
            <person name="Mikhailova N."/>
            <person name="Stamatis D."/>
            <person name="Reddy T."/>
            <person name="Daum C."/>
            <person name="Shapiro N."/>
            <person name="Ivanova N."/>
            <person name="Kyrpides N."/>
            <person name="Woyke T."/>
        </authorList>
    </citation>
    <scope>NUCLEOTIDE SEQUENCE [LARGE SCALE GENOMIC DNA]</scope>
    <source>
        <strain evidence="6">GAS496</strain>
    </source>
</reference>
<dbReference type="AlphaFoldDB" id="A0A318H7G1"/>
<feature type="region of interest" description="Disordered" evidence="3">
    <location>
        <begin position="39"/>
        <end position="58"/>
    </location>
</feature>
<sequence>MRANRIPTPRFVKRHRHRFTPEAHTTQVDTDVTVDGVAELPPDGPRPGANPRRQRYTGKPRAAVAAGLSILLVLSGLTGWLGYRTYEVRQAQQRRELFLEVGRQGALNLTTISAAEADADVKRILGSSTGAFYVQVQNGSEQFVTRVQKAQT</sequence>